<feature type="binding site" evidence="7">
    <location>
        <position position="61"/>
    </location>
    <ligand>
        <name>ATP</name>
        <dbReference type="ChEBI" id="CHEBI:30616"/>
    </ligand>
</feature>
<evidence type="ECO:0000259" key="8">
    <source>
        <dbReference type="PROSITE" id="PS50011"/>
    </source>
</evidence>
<dbReference type="Gene3D" id="1.10.510.10">
    <property type="entry name" value="Transferase(Phosphotransferase) domain 1"/>
    <property type="match status" value="1"/>
</dbReference>
<dbReference type="GO" id="GO:0005634">
    <property type="term" value="C:nucleus"/>
    <property type="evidence" value="ECO:0007669"/>
    <property type="project" value="UniProtKB-SubCell"/>
</dbReference>
<dbReference type="GO" id="GO:0004693">
    <property type="term" value="F:cyclin-dependent protein serine/threonine kinase activity"/>
    <property type="evidence" value="ECO:0007669"/>
    <property type="project" value="TreeGrafter"/>
</dbReference>
<organism evidence="9 10">
    <name type="scientific">Anopheles epiroticus</name>
    <dbReference type="NCBI Taxonomy" id="199890"/>
    <lineage>
        <taxon>Eukaryota</taxon>
        <taxon>Metazoa</taxon>
        <taxon>Ecdysozoa</taxon>
        <taxon>Arthropoda</taxon>
        <taxon>Hexapoda</taxon>
        <taxon>Insecta</taxon>
        <taxon>Pterygota</taxon>
        <taxon>Neoptera</taxon>
        <taxon>Endopterygota</taxon>
        <taxon>Diptera</taxon>
        <taxon>Nematocera</taxon>
        <taxon>Culicoidea</taxon>
        <taxon>Culicidae</taxon>
        <taxon>Anophelinae</taxon>
        <taxon>Anopheles</taxon>
    </lineage>
</organism>
<comment type="subcellular location">
    <subcellularLocation>
        <location evidence="1">Nucleus</location>
    </subcellularLocation>
</comment>
<proteinExistence type="predicted"/>
<evidence type="ECO:0000256" key="2">
    <source>
        <dbReference type="ARBA" id="ARBA00022527"/>
    </source>
</evidence>
<dbReference type="InterPro" id="IPR050108">
    <property type="entry name" value="CDK"/>
</dbReference>
<keyword evidence="6 7" id="KW-0067">ATP-binding</keyword>
<evidence type="ECO:0000256" key="3">
    <source>
        <dbReference type="ARBA" id="ARBA00022679"/>
    </source>
</evidence>
<dbReference type="STRING" id="199890.A0A182P4M9"/>
<sequence length="331" mass="38667">MSTSSTMLSLADKQKYIENYDFPYCDESSKYEKVTKIGQGTFGEVFKAREKKSTKKFVALKKVLMENEKEGFPITALREIRILQLLKHENVVNLIEICRTKATAQNRYRSTFYLVFDFCEHDLAGLLSNINVKFNLGEIKKVMQQLLNGLYYIHSNKLLLGDRNYGPPVDMWGAGCIMAEMWTRSPIMQGATEQQQLILISQLCGSFTNDVWADVENLELFHKMELPMGHKRKVRERLRPYVKDPHGIDLLDYLLMLDPKKRIDADTALNHDFFWTDPMPCDLSKMLSQHTQSMFEYLTPPRRPGHIRHYQQQMVNMQAKPQDNSYQDRVY</sequence>
<dbReference type="SUPFAM" id="SSF56112">
    <property type="entry name" value="Protein kinase-like (PK-like)"/>
    <property type="match status" value="1"/>
</dbReference>
<evidence type="ECO:0000256" key="6">
    <source>
        <dbReference type="ARBA" id="ARBA00022840"/>
    </source>
</evidence>
<keyword evidence="2" id="KW-0723">Serine/threonine-protein kinase</keyword>
<dbReference type="Gene3D" id="3.30.200.20">
    <property type="entry name" value="Phosphorylase Kinase, domain 1"/>
    <property type="match status" value="1"/>
</dbReference>
<feature type="domain" description="Protein kinase" evidence="8">
    <location>
        <begin position="31"/>
        <end position="274"/>
    </location>
</feature>
<evidence type="ECO:0000313" key="9">
    <source>
        <dbReference type="EnsemblMetazoa" id="AEPI001865-PA"/>
    </source>
</evidence>
<dbReference type="Proteomes" id="UP000075885">
    <property type="component" value="Unassembled WGS sequence"/>
</dbReference>
<dbReference type="GO" id="GO:0008353">
    <property type="term" value="F:RNA polymerase II CTD heptapeptide repeat kinase activity"/>
    <property type="evidence" value="ECO:0007669"/>
    <property type="project" value="TreeGrafter"/>
</dbReference>
<dbReference type="AlphaFoldDB" id="A0A182P4M9"/>
<dbReference type="VEuPathDB" id="VectorBase:AEPI001865"/>
<evidence type="ECO:0000256" key="1">
    <source>
        <dbReference type="ARBA" id="ARBA00004123"/>
    </source>
</evidence>
<accession>A0A182P4M9</accession>
<keyword evidence="10" id="KW-1185">Reference proteome</keyword>
<dbReference type="Pfam" id="PF00069">
    <property type="entry name" value="Pkinase"/>
    <property type="match status" value="2"/>
</dbReference>
<evidence type="ECO:0000256" key="5">
    <source>
        <dbReference type="ARBA" id="ARBA00022777"/>
    </source>
</evidence>
<dbReference type="PANTHER" id="PTHR24056">
    <property type="entry name" value="CELL DIVISION PROTEIN KINASE"/>
    <property type="match status" value="1"/>
</dbReference>
<reference evidence="10" key="1">
    <citation type="submission" date="2013-03" db="EMBL/GenBank/DDBJ databases">
        <title>The Genome Sequence of Anopheles epiroticus epiroticus2.</title>
        <authorList>
            <consortium name="The Broad Institute Genomics Platform"/>
            <person name="Neafsey D.E."/>
            <person name="Howell P."/>
            <person name="Walker B."/>
            <person name="Young S.K."/>
            <person name="Zeng Q."/>
            <person name="Gargeya S."/>
            <person name="Fitzgerald M."/>
            <person name="Haas B."/>
            <person name="Abouelleil A."/>
            <person name="Allen A.W."/>
            <person name="Alvarado L."/>
            <person name="Arachchi H.M."/>
            <person name="Berlin A.M."/>
            <person name="Chapman S.B."/>
            <person name="Gainer-Dewar J."/>
            <person name="Goldberg J."/>
            <person name="Griggs A."/>
            <person name="Gujja S."/>
            <person name="Hansen M."/>
            <person name="Howarth C."/>
            <person name="Imamovic A."/>
            <person name="Ireland A."/>
            <person name="Larimer J."/>
            <person name="McCowan C."/>
            <person name="Murphy C."/>
            <person name="Pearson M."/>
            <person name="Poon T.W."/>
            <person name="Priest M."/>
            <person name="Roberts A."/>
            <person name="Saif S."/>
            <person name="Shea T."/>
            <person name="Sisk P."/>
            <person name="Sykes S."/>
            <person name="Wortman J."/>
            <person name="Nusbaum C."/>
            <person name="Birren B."/>
        </authorList>
    </citation>
    <scope>NUCLEOTIDE SEQUENCE [LARGE SCALE GENOMIC DNA]</scope>
    <source>
        <strain evidence="10">Epiroticus2</strain>
    </source>
</reference>
<dbReference type="PANTHER" id="PTHR24056:SF233">
    <property type="entry name" value="CYCLIN-DEPENDENT KINASE 9"/>
    <property type="match status" value="1"/>
</dbReference>
<keyword evidence="5" id="KW-0418">Kinase</keyword>
<dbReference type="InterPro" id="IPR011009">
    <property type="entry name" value="Kinase-like_dom_sf"/>
</dbReference>
<keyword evidence="3" id="KW-0808">Transferase</keyword>
<evidence type="ECO:0000313" key="10">
    <source>
        <dbReference type="Proteomes" id="UP000075885"/>
    </source>
</evidence>
<dbReference type="GO" id="GO:0005524">
    <property type="term" value="F:ATP binding"/>
    <property type="evidence" value="ECO:0007669"/>
    <property type="project" value="UniProtKB-UniRule"/>
</dbReference>
<dbReference type="PROSITE" id="PS00107">
    <property type="entry name" value="PROTEIN_KINASE_ATP"/>
    <property type="match status" value="1"/>
</dbReference>
<dbReference type="EnsemblMetazoa" id="AEPI001865-RA">
    <property type="protein sequence ID" value="AEPI001865-PA"/>
    <property type="gene ID" value="AEPI001865"/>
</dbReference>
<name>A0A182P4M9_9DIPT</name>
<dbReference type="PROSITE" id="PS50011">
    <property type="entry name" value="PROTEIN_KINASE_DOM"/>
    <property type="match status" value="1"/>
</dbReference>
<protein>
    <recommendedName>
        <fullName evidence="8">Protein kinase domain-containing protein</fullName>
    </recommendedName>
</protein>
<evidence type="ECO:0000256" key="7">
    <source>
        <dbReference type="PROSITE-ProRule" id="PRU10141"/>
    </source>
</evidence>
<dbReference type="InterPro" id="IPR000719">
    <property type="entry name" value="Prot_kinase_dom"/>
</dbReference>
<evidence type="ECO:0000256" key="4">
    <source>
        <dbReference type="ARBA" id="ARBA00022741"/>
    </source>
</evidence>
<reference evidence="9" key="2">
    <citation type="submission" date="2020-05" db="UniProtKB">
        <authorList>
            <consortium name="EnsemblMetazoa"/>
        </authorList>
    </citation>
    <scope>IDENTIFICATION</scope>
    <source>
        <strain evidence="9">Epiroticus2</strain>
    </source>
</reference>
<dbReference type="InterPro" id="IPR017441">
    <property type="entry name" value="Protein_kinase_ATP_BS"/>
</dbReference>
<dbReference type="FunFam" id="3.30.200.20:FF:000227">
    <property type="entry name" value="Cyclin-dependent kinase 9"/>
    <property type="match status" value="1"/>
</dbReference>
<keyword evidence="4 7" id="KW-0547">Nucleotide-binding</keyword>